<sequence length="60" mass="6494">MGAVGAIGRGSAVLSRSAQKVLDKVVARPWHRAAALVESGPTRMMQRSSIWMRTASRELT</sequence>
<protein>
    <submittedName>
        <fullName evidence="1">Uncharacterized protein</fullName>
    </submittedName>
</protein>
<dbReference type="AlphaFoldDB" id="A0A5K7XG54"/>
<name>A0A5K7XG54_9BACT</name>
<evidence type="ECO:0000313" key="2">
    <source>
        <dbReference type="Proteomes" id="UP000326837"/>
    </source>
</evidence>
<reference evidence="2" key="1">
    <citation type="submission" date="2019-10" db="EMBL/GenBank/DDBJ databases">
        <title>Lacipirellula parvula gen. nov., sp. nov., representing a lineage of planctomycetes widespread in freshwater anoxic habitats, and description of the family Lacipirellulaceae.</title>
        <authorList>
            <person name="Dedysh S.N."/>
            <person name="Kulichevskaya I.S."/>
            <person name="Beletsky A.V."/>
            <person name="Rakitin A.L."/>
            <person name="Mardanov A.V."/>
            <person name="Ivanova A.A."/>
            <person name="Saltykova V.X."/>
            <person name="Rijpstra W.I.C."/>
            <person name="Sinninghe Damste J.S."/>
            <person name="Ravin N.V."/>
        </authorList>
    </citation>
    <scope>NUCLEOTIDE SEQUENCE [LARGE SCALE GENOMIC DNA]</scope>
    <source>
        <strain evidence="2">PX69</strain>
    </source>
</reference>
<dbReference type="KEGG" id="lpav:PLANPX_4649"/>
<keyword evidence="2" id="KW-1185">Reference proteome</keyword>
<dbReference type="EMBL" id="AP021861">
    <property type="protein sequence ID" value="BBO35037.1"/>
    <property type="molecule type" value="Genomic_DNA"/>
</dbReference>
<proteinExistence type="predicted"/>
<organism evidence="1 2">
    <name type="scientific">Lacipirellula parvula</name>
    <dbReference type="NCBI Taxonomy" id="2650471"/>
    <lineage>
        <taxon>Bacteria</taxon>
        <taxon>Pseudomonadati</taxon>
        <taxon>Planctomycetota</taxon>
        <taxon>Planctomycetia</taxon>
        <taxon>Pirellulales</taxon>
        <taxon>Lacipirellulaceae</taxon>
        <taxon>Lacipirellula</taxon>
    </lineage>
</organism>
<accession>A0A5K7XG54</accession>
<evidence type="ECO:0000313" key="1">
    <source>
        <dbReference type="EMBL" id="BBO35037.1"/>
    </source>
</evidence>
<dbReference type="Proteomes" id="UP000326837">
    <property type="component" value="Chromosome"/>
</dbReference>
<gene>
    <name evidence="1" type="ORF">PLANPX_4649</name>
</gene>